<dbReference type="Proteomes" id="UP001149954">
    <property type="component" value="Unassembled WGS sequence"/>
</dbReference>
<evidence type="ECO:0000313" key="2">
    <source>
        <dbReference type="Proteomes" id="UP001149954"/>
    </source>
</evidence>
<reference evidence="1" key="1">
    <citation type="submission" date="2022-12" db="EMBL/GenBank/DDBJ databases">
        <authorList>
            <person name="Petersen C."/>
        </authorList>
    </citation>
    <scope>NUCLEOTIDE SEQUENCE</scope>
    <source>
        <strain evidence="1">IBT 29495</strain>
    </source>
</reference>
<dbReference type="AlphaFoldDB" id="A0A9W9XVE2"/>
<gene>
    <name evidence="1" type="ORF">N7463_006886</name>
</gene>
<dbReference type="OrthoDB" id="76567at2759"/>
<accession>A0A9W9XVE2</accession>
<proteinExistence type="predicted"/>
<keyword evidence="2" id="KW-1185">Reference proteome</keyword>
<comment type="caution">
    <text evidence="1">The sequence shown here is derived from an EMBL/GenBank/DDBJ whole genome shotgun (WGS) entry which is preliminary data.</text>
</comment>
<protein>
    <submittedName>
        <fullName evidence="1">Uncharacterized protein</fullName>
    </submittedName>
</protein>
<dbReference type="EMBL" id="JAPWDS010000003">
    <property type="protein sequence ID" value="KAJ5504012.1"/>
    <property type="molecule type" value="Genomic_DNA"/>
</dbReference>
<evidence type="ECO:0000313" key="1">
    <source>
        <dbReference type="EMBL" id="KAJ5504012.1"/>
    </source>
</evidence>
<sequence length="303" mass="33935">MSRVYQSEGVVSEGAGTFLAHLPSGTPVYCYNQQFAMESLFPLYSVEDRFIVLKHFSAEILAEYEERLPGRCDYSPSLQILIITMPSQPHEEAASSFEAMIVTLAQEMNVNRLIAKCGATLVDTPGRNKQADRSWKPARQGREFPTVTLEVGFSEAILKLERDIAWWINESKGEVRMGITIDIKRGSHSIEIKSWTPAFEPSLCNIYITAGGRNIIDRRIKDPPPPLMTQRILITRGRDGSSPTIEGDPLTIPFHTLLLDEPGEGEGDFVFTAEMLLHDLAEPIWDAIDDAETIKAKKMIDTH</sequence>
<organism evidence="1 2">
    <name type="scientific">Penicillium fimorum</name>
    <dbReference type="NCBI Taxonomy" id="1882269"/>
    <lineage>
        <taxon>Eukaryota</taxon>
        <taxon>Fungi</taxon>
        <taxon>Dikarya</taxon>
        <taxon>Ascomycota</taxon>
        <taxon>Pezizomycotina</taxon>
        <taxon>Eurotiomycetes</taxon>
        <taxon>Eurotiomycetidae</taxon>
        <taxon>Eurotiales</taxon>
        <taxon>Aspergillaceae</taxon>
        <taxon>Penicillium</taxon>
    </lineage>
</organism>
<reference evidence="1" key="2">
    <citation type="journal article" date="2023" name="IMA Fungus">
        <title>Comparative genomic study of the Penicillium genus elucidates a diverse pangenome and 15 lateral gene transfer events.</title>
        <authorList>
            <person name="Petersen C."/>
            <person name="Sorensen T."/>
            <person name="Nielsen M.R."/>
            <person name="Sondergaard T.E."/>
            <person name="Sorensen J.L."/>
            <person name="Fitzpatrick D.A."/>
            <person name="Frisvad J.C."/>
            <person name="Nielsen K.L."/>
        </authorList>
    </citation>
    <scope>NUCLEOTIDE SEQUENCE</scope>
    <source>
        <strain evidence="1">IBT 29495</strain>
    </source>
</reference>
<name>A0A9W9XVE2_9EURO</name>